<reference evidence="2 3" key="1">
    <citation type="submission" date="2018-11" db="EMBL/GenBank/DDBJ databases">
        <title>Draft genome analysis of Rheinheimera mesophila isolated from an industrial waste site.</title>
        <authorList>
            <person name="Yu Q."/>
            <person name="Qi Y."/>
            <person name="Zhang H."/>
            <person name="Lu Y."/>
            <person name="Pu J."/>
        </authorList>
    </citation>
    <scope>NUCLEOTIDE SEQUENCE [LARGE SCALE GENOMIC DNA]</scope>
    <source>
        <strain evidence="2 3">IITR13</strain>
    </source>
</reference>
<dbReference type="AlphaFoldDB" id="A0A3P3QR88"/>
<feature type="signal peptide" evidence="1">
    <location>
        <begin position="1"/>
        <end position="19"/>
    </location>
</feature>
<sequence>MRLLIAALSFVLAVSTAQAKQLTDLYQAEVPAGQPQAVWQQQALAQVLVKVTVNPAVVEQGAIKAELKNAGNYIKTFAAVSSEQGPALKVGLDEQKIQQLLSRNQIAIWGARRPAIVLWPVEQTAENRVFMQGSTHPVLSQLLQQSKAIGLPLELPTANDSFTPVLSHDEVWAGNWLLIEQASLAFNADQTLILLFDQPTTGQYRLTWQGYEQDQLVSNELLAGSQQELATLFLSSLTSQLASKFAVQLGSQQAQIELELDIEGLTNFVDQVKVQQMLGAMLSVKQVTVKERKADLLKFKVQLAADRAAFINSLALERRLQSLQSTPQPGAAADRSATETAQTITGTDELFAEMAAEMAAEPAVESSVAESVVLRYRYIPN</sequence>
<dbReference type="Proteomes" id="UP000276260">
    <property type="component" value="Unassembled WGS sequence"/>
</dbReference>
<evidence type="ECO:0000313" key="2">
    <source>
        <dbReference type="EMBL" id="RRJ23029.1"/>
    </source>
</evidence>
<dbReference type="EMBL" id="RRCF01000001">
    <property type="protein sequence ID" value="RRJ23029.1"/>
    <property type="molecule type" value="Genomic_DNA"/>
</dbReference>
<keyword evidence="3" id="KW-1185">Reference proteome</keyword>
<dbReference type="InterPro" id="IPR018642">
    <property type="entry name" value="DUF2066"/>
</dbReference>
<protein>
    <submittedName>
        <fullName evidence="2">DUF2066 domain-containing protein</fullName>
    </submittedName>
</protein>
<organism evidence="2 3">
    <name type="scientific">Rheinheimera mesophila</name>
    <dbReference type="NCBI Taxonomy" id="1547515"/>
    <lineage>
        <taxon>Bacteria</taxon>
        <taxon>Pseudomonadati</taxon>
        <taxon>Pseudomonadota</taxon>
        <taxon>Gammaproteobacteria</taxon>
        <taxon>Chromatiales</taxon>
        <taxon>Chromatiaceae</taxon>
        <taxon>Rheinheimera</taxon>
    </lineage>
</organism>
<proteinExistence type="predicted"/>
<feature type="chain" id="PRO_5018699390" evidence="1">
    <location>
        <begin position="20"/>
        <end position="381"/>
    </location>
</feature>
<accession>A0A3P3QR88</accession>
<evidence type="ECO:0000256" key="1">
    <source>
        <dbReference type="SAM" id="SignalP"/>
    </source>
</evidence>
<dbReference type="OrthoDB" id="6195299at2"/>
<name>A0A3P3QR88_9GAMM</name>
<gene>
    <name evidence="2" type="ORF">EIK76_02780</name>
</gene>
<comment type="caution">
    <text evidence="2">The sequence shown here is derived from an EMBL/GenBank/DDBJ whole genome shotgun (WGS) entry which is preliminary data.</text>
</comment>
<keyword evidence="1" id="KW-0732">Signal</keyword>
<dbReference type="Pfam" id="PF09839">
    <property type="entry name" value="DUF2066"/>
    <property type="match status" value="1"/>
</dbReference>
<dbReference type="RefSeq" id="WP_046519324.1">
    <property type="nucleotide sequence ID" value="NZ_LAVS01000010.1"/>
</dbReference>
<evidence type="ECO:0000313" key="3">
    <source>
        <dbReference type="Proteomes" id="UP000276260"/>
    </source>
</evidence>